<dbReference type="STRING" id="578462.A0A0L0RVR8"/>
<evidence type="ECO:0000313" key="3">
    <source>
        <dbReference type="EMBL" id="KNE54244.1"/>
    </source>
</evidence>
<evidence type="ECO:0000256" key="2">
    <source>
        <dbReference type="SAM" id="Phobius"/>
    </source>
</evidence>
<keyword evidence="2" id="KW-1133">Transmembrane helix</keyword>
<sequence length="454" mass="47995">MPRVPKSSSPARSRSRSSRRPASTTQESVSERTGIDTPISVTDELDIDGISIYRSPILVLRYFVAALARGARSAADAVVARRNLVALGAVFCAGLFVVAQIDGPHQPWVHASTFALQWYGYWILLGVLSSVGLGTGLHTFLLFLGPHIAQVTAAAYACGHVDFDAQSWEPINCTPVPAGTVPAITLAIVARKVQWEAFCWGLGTAIGELPPYFVARAAYLSGRRLAELADVDALLDTPTKTQSWSDWAKVQVAASMKRFGFWAILACASIPNPLFDLAGIVCGSVGIPFRTFFGATMIGKAVIKTSIQSLFVATLFSANGRDAILGLLGKIAPALQAPAARFLDAQVRRYLRQPGDTAGGEMPSEPQGAAAFVGMAWNGVIALMLGFFAVSIVESVAKGEMERVLTAGAPDGDVVGAKVAAARAEGKVDAVPAQATKATGRSTPSATKRRPRRD</sequence>
<dbReference type="AlphaFoldDB" id="A0A0L0RVR8"/>
<name>A0A0L0RVR8_ALLM3</name>
<feature type="transmembrane region" description="Helical" evidence="2">
    <location>
        <begin position="259"/>
        <end position="287"/>
    </location>
</feature>
<proteinExistence type="predicted"/>
<evidence type="ECO:0000313" key="4">
    <source>
        <dbReference type="Proteomes" id="UP000054350"/>
    </source>
</evidence>
<feature type="region of interest" description="Disordered" evidence="1">
    <location>
        <begin position="1"/>
        <end position="33"/>
    </location>
</feature>
<feature type="transmembrane region" description="Helical" evidence="2">
    <location>
        <begin position="83"/>
        <end position="101"/>
    </location>
</feature>
<dbReference type="EMBL" id="GG745328">
    <property type="protein sequence ID" value="KNE54244.1"/>
    <property type="molecule type" value="Genomic_DNA"/>
</dbReference>
<feature type="region of interest" description="Disordered" evidence="1">
    <location>
        <begin position="429"/>
        <end position="454"/>
    </location>
</feature>
<feature type="transmembrane region" description="Helical" evidence="2">
    <location>
        <begin position="121"/>
        <end position="144"/>
    </location>
</feature>
<feature type="transmembrane region" description="Helical" evidence="2">
    <location>
        <begin position="369"/>
        <end position="393"/>
    </location>
</feature>
<keyword evidence="2" id="KW-0472">Membrane</keyword>
<keyword evidence="4" id="KW-1185">Reference proteome</keyword>
<accession>A0A0L0RVR8</accession>
<keyword evidence="2" id="KW-0812">Transmembrane</keyword>
<feature type="compositionally biased region" description="Polar residues" evidence="1">
    <location>
        <begin position="436"/>
        <end position="446"/>
    </location>
</feature>
<protein>
    <submittedName>
        <fullName evidence="3">Uncharacterized protein</fullName>
    </submittedName>
</protein>
<dbReference type="OrthoDB" id="2016540at2759"/>
<gene>
    <name evidence="3" type="ORF">AMAG_00234</name>
</gene>
<organism evidence="3 4">
    <name type="scientific">Allomyces macrogynus (strain ATCC 38327)</name>
    <name type="common">Allomyces javanicus var. macrogynus</name>
    <dbReference type="NCBI Taxonomy" id="578462"/>
    <lineage>
        <taxon>Eukaryota</taxon>
        <taxon>Fungi</taxon>
        <taxon>Fungi incertae sedis</taxon>
        <taxon>Blastocladiomycota</taxon>
        <taxon>Blastocladiomycetes</taxon>
        <taxon>Blastocladiales</taxon>
        <taxon>Blastocladiaceae</taxon>
        <taxon>Allomyces</taxon>
    </lineage>
</organism>
<dbReference type="VEuPathDB" id="FungiDB:AMAG_00234"/>
<evidence type="ECO:0000256" key="1">
    <source>
        <dbReference type="SAM" id="MobiDB-lite"/>
    </source>
</evidence>
<reference evidence="3 4" key="1">
    <citation type="submission" date="2009-11" db="EMBL/GenBank/DDBJ databases">
        <title>Annotation of Allomyces macrogynus ATCC 38327.</title>
        <authorList>
            <consortium name="The Broad Institute Genome Sequencing Platform"/>
            <person name="Russ C."/>
            <person name="Cuomo C."/>
            <person name="Burger G."/>
            <person name="Gray M.W."/>
            <person name="Holland P.W.H."/>
            <person name="King N."/>
            <person name="Lang F.B.F."/>
            <person name="Roger A.J."/>
            <person name="Ruiz-Trillo I."/>
            <person name="Young S.K."/>
            <person name="Zeng Q."/>
            <person name="Gargeya S."/>
            <person name="Fitzgerald M."/>
            <person name="Haas B."/>
            <person name="Abouelleil A."/>
            <person name="Alvarado L."/>
            <person name="Arachchi H.M."/>
            <person name="Berlin A."/>
            <person name="Chapman S.B."/>
            <person name="Gearin G."/>
            <person name="Goldberg J."/>
            <person name="Griggs A."/>
            <person name="Gujja S."/>
            <person name="Hansen M."/>
            <person name="Heiman D."/>
            <person name="Howarth C."/>
            <person name="Larimer J."/>
            <person name="Lui A."/>
            <person name="MacDonald P.J.P."/>
            <person name="McCowen C."/>
            <person name="Montmayeur A."/>
            <person name="Murphy C."/>
            <person name="Neiman D."/>
            <person name="Pearson M."/>
            <person name="Priest M."/>
            <person name="Roberts A."/>
            <person name="Saif S."/>
            <person name="Shea T."/>
            <person name="Sisk P."/>
            <person name="Stolte C."/>
            <person name="Sykes S."/>
            <person name="Wortman J."/>
            <person name="Nusbaum C."/>
            <person name="Birren B."/>
        </authorList>
    </citation>
    <scope>NUCLEOTIDE SEQUENCE [LARGE SCALE GENOMIC DNA]</scope>
    <source>
        <strain evidence="3 4">ATCC 38327</strain>
    </source>
</reference>
<reference evidence="4" key="2">
    <citation type="submission" date="2009-11" db="EMBL/GenBank/DDBJ databases">
        <title>The Genome Sequence of Allomyces macrogynus strain ATCC 38327.</title>
        <authorList>
            <consortium name="The Broad Institute Genome Sequencing Platform"/>
            <person name="Russ C."/>
            <person name="Cuomo C."/>
            <person name="Shea T."/>
            <person name="Young S.K."/>
            <person name="Zeng Q."/>
            <person name="Koehrsen M."/>
            <person name="Haas B."/>
            <person name="Borodovsky M."/>
            <person name="Guigo R."/>
            <person name="Alvarado L."/>
            <person name="Berlin A."/>
            <person name="Borenstein D."/>
            <person name="Chen Z."/>
            <person name="Engels R."/>
            <person name="Freedman E."/>
            <person name="Gellesch M."/>
            <person name="Goldberg J."/>
            <person name="Griggs A."/>
            <person name="Gujja S."/>
            <person name="Heiman D."/>
            <person name="Hepburn T."/>
            <person name="Howarth C."/>
            <person name="Jen D."/>
            <person name="Larson L."/>
            <person name="Lewis B."/>
            <person name="Mehta T."/>
            <person name="Park D."/>
            <person name="Pearson M."/>
            <person name="Roberts A."/>
            <person name="Saif S."/>
            <person name="Shenoy N."/>
            <person name="Sisk P."/>
            <person name="Stolte C."/>
            <person name="Sykes S."/>
            <person name="Walk T."/>
            <person name="White J."/>
            <person name="Yandava C."/>
            <person name="Burger G."/>
            <person name="Gray M.W."/>
            <person name="Holland P.W.H."/>
            <person name="King N."/>
            <person name="Lang F.B.F."/>
            <person name="Roger A.J."/>
            <person name="Ruiz-Trillo I."/>
            <person name="Lander E."/>
            <person name="Nusbaum C."/>
        </authorList>
    </citation>
    <scope>NUCLEOTIDE SEQUENCE [LARGE SCALE GENOMIC DNA]</scope>
    <source>
        <strain evidence="4">ATCC 38327</strain>
    </source>
</reference>
<dbReference type="Proteomes" id="UP000054350">
    <property type="component" value="Unassembled WGS sequence"/>
</dbReference>
<dbReference type="eggNOG" id="KOG1109">
    <property type="taxonomic scope" value="Eukaryota"/>
</dbReference>